<reference evidence="4" key="1">
    <citation type="submission" date="2020-03" db="EMBL/GenBank/DDBJ databases">
        <title>Studies in the Genomics of Life Span.</title>
        <authorList>
            <person name="Glass D."/>
        </authorList>
    </citation>
    <scope>NUCLEOTIDE SEQUENCE</scope>
    <source>
        <strain evidence="4">LTLLF</strain>
        <tissue evidence="4">Muscle</tissue>
    </source>
</reference>
<evidence type="ECO:0000256" key="2">
    <source>
        <dbReference type="SAM" id="MobiDB-lite"/>
    </source>
</evidence>
<dbReference type="EMBL" id="JAATJU010009100">
    <property type="protein sequence ID" value="KAH0518827.1"/>
    <property type="molecule type" value="Genomic_DNA"/>
</dbReference>
<feature type="compositionally biased region" description="Low complexity" evidence="2">
    <location>
        <begin position="537"/>
        <end position="553"/>
    </location>
</feature>
<feature type="region of interest" description="Disordered" evidence="2">
    <location>
        <begin position="339"/>
        <end position="359"/>
    </location>
</feature>
<dbReference type="PANTHER" id="PTHR16181:SF29">
    <property type="entry name" value="PROTEIN FAM83A-RELATED"/>
    <property type="match status" value="1"/>
</dbReference>
<feature type="compositionally biased region" description="Gly residues" evidence="2">
    <location>
        <begin position="591"/>
        <end position="604"/>
    </location>
</feature>
<protein>
    <submittedName>
        <fullName evidence="4">Protein FAM83F</fullName>
    </submittedName>
</protein>
<feature type="compositionally biased region" description="Low complexity" evidence="2">
    <location>
        <begin position="614"/>
        <end position="623"/>
    </location>
</feature>
<dbReference type="GO" id="GO:0007165">
    <property type="term" value="P:signal transduction"/>
    <property type="evidence" value="ECO:0007669"/>
    <property type="project" value="TreeGrafter"/>
</dbReference>
<feature type="compositionally biased region" description="Low complexity" evidence="2">
    <location>
        <begin position="82"/>
        <end position="97"/>
    </location>
</feature>
<comment type="caution">
    <text evidence="4">The sequence shown here is derived from an EMBL/GenBank/DDBJ whole genome shotgun (WGS) entry which is preliminary data.</text>
</comment>
<evidence type="ECO:0000256" key="1">
    <source>
        <dbReference type="ARBA" id="ARBA00006937"/>
    </source>
</evidence>
<evidence type="ECO:0000259" key="3">
    <source>
        <dbReference type="Pfam" id="PF07894"/>
    </source>
</evidence>
<dbReference type="GO" id="GO:0019901">
    <property type="term" value="F:protein kinase binding"/>
    <property type="evidence" value="ECO:0007669"/>
    <property type="project" value="TreeGrafter"/>
</dbReference>
<dbReference type="Proteomes" id="UP000710432">
    <property type="component" value="Unassembled WGS sequence"/>
</dbReference>
<dbReference type="InterPro" id="IPR012461">
    <property type="entry name" value="SACK1"/>
</dbReference>
<dbReference type="Gene3D" id="3.30.870.10">
    <property type="entry name" value="Endonuclease Chain A"/>
    <property type="match status" value="1"/>
</dbReference>
<organism evidence="4 5">
    <name type="scientific">Microtus ochrogaster</name>
    <name type="common">Prairie vole</name>
    <dbReference type="NCBI Taxonomy" id="79684"/>
    <lineage>
        <taxon>Eukaryota</taxon>
        <taxon>Metazoa</taxon>
        <taxon>Chordata</taxon>
        <taxon>Craniata</taxon>
        <taxon>Vertebrata</taxon>
        <taxon>Euteleostomi</taxon>
        <taxon>Mammalia</taxon>
        <taxon>Eutheria</taxon>
        <taxon>Euarchontoglires</taxon>
        <taxon>Glires</taxon>
        <taxon>Rodentia</taxon>
        <taxon>Myomorpha</taxon>
        <taxon>Muroidea</taxon>
        <taxon>Cricetidae</taxon>
        <taxon>Arvicolinae</taxon>
        <taxon>Microtus</taxon>
    </lineage>
</organism>
<dbReference type="Pfam" id="PF07894">
    <property type="entry name" value="SACK1"/>
    <property type="match status" value="1"/>
</dbReference>
<dbReference type="InterPro" id="IPR050944">
    <property type="entry name" value="FAM83"/>
</dbReference>
<accession>A0A8J6L8K2</accession>
<name>A0A8J6L8K2_MICOH</name>
<feature type="compositionally biased region" description="Basic and acidic residues" evidence="2">
    <location>
        <begin position="507"/>
        <end position="525"/>
    </location>
</feature>
<sequence length="623" mass="68148">MAESQLSCLDEAHVNEKVTEAQAAFYYCERRRAALEALLGGGEQAYRERVKKERLRDFLSSKERQALRAAWSPYEEAAVSKAGGKAKSKAPAEPSESLAYWPDRSDTEVPPLDLGWTDSSFYRGVSRVTLFTHPPKEEKAPHLKQVVRQMIQQAQKVIAVVMDLFTDGDIFQDIVDAASKRRVPVYIILDEAGVEYFLEMCQGLELADFRIRNIRVRSVTGVGFYMPMGKIKGTLSSRFLMVDGDKVATGSYSFTWSSSYVDRNLLLLLTGQNVEPFDVEFRELYAISEEVNLYKHLGLAGRLGLNYSSTVARKLINPKYSLVAGSRPPPGEMMRWAARQQQETDGNAEGQEGSGGGESARRLESFLNDLATVEQILPTVDSISWRVPGTKDGRTVSQVHGDLRHKSQNGKGEAANGDAIPAKEGRRFGSRFFSRRVKKPAGPNVENSSSPDIFDDGEFPLAKKPNEGSSVNISVSGVPELREGEASDCDTPRLSASLRHRLHSLRRSGDRGHRWASQRNDDTRSRRGSAVSGDCGPRGPSSSSRAAGPRGAAQGWATENALGSARRGPVRRSACVSSRTRATGASRAAGGARGGRGGSEQGRGGPRRARALARDALWGSRRV</sequence>
<evidence type="ECO:0000313" key="4">
    <source>
        <dbReference type="EMBL" id="KAH0518827.1"/>
    </source>
</evidence>
<dbReference type="PANTHER" id="PTHR16181">
    <property type="entry name" value="PROTEIN FAM83A-RELATED"/>
    <property type="match status" value="1"/>
</dbReference>
<comment type="similarity">
    <text evidence="1">Belongs to the FAM83 family.</text>
</comment>
<proteinExistence type="inferred from homology"/>
<feature type="domain" description="Scaffolding anchor of CK1" evidence="3">
    <location>
        <begin position="15"/>
        <end position="289"/>
    </location>
</feature>
<dbReference type="AlphaFoldDB" id="A0A8J6L8K2"/>
<dbReference type="SUPFAM" id="SSF56024">
    <property type="entry name" value="Phospholipase D/nuclease"/>
    <property type="match status" value="1"/>
</dbReference>
<gene>
    <name evidence="4" type="ORF">LTLLF_114290</name>
</gene>
<feature type="compositionally biased region" description="Low complexity" evidence="2">
    <location>
        <begin position="577"/>
        <end position="590"/>
    </location>
</feature>
<feature type="region of interest" description="Disordered" evidence="2">
    <location>
        <begin position="387"/>
        <end position="623"/>
    </location>
</feature>
<evidence type="ECO:0000313" key="5">
    <source>
        <dbReference type="Proteomes" id="UP000710432"/>
    </source>
</evidence>
<dbReference type="CDD" id="cd09186">
    <property type="entry name" value="PLDc_FAM83F_N"/>
    <property type="match status" value="1"/>
</dbReference>
<feature type="region of interest" description="Disordered" evidence="2">
    <location>
        <begin position="82"/>
        <end position="104"/>
    </location>
</feature>